<accession>A0ABU0M648</accession>
<dbReference type="Proteomes" id="UP001223743">
    <property type="component" value="Unassembled WGS sequence"/>
</dbReference>
<keyword evidence="1" id="KW-1133">Transmembrane helix</keyword>
<keyword evidence="3" id="KW-1185">Reference proteome</keyword>
<gene>
    <name evidence="2" type="ORF">QO015_001913</name>
</gene>
<organism evidence="2 3">
    <name type="scientific">Kaistia geumhonensis</name>
    <dbReference type="NCBI Taxonomy" id="410839"/>
    <lineage>
        <taxon>Bacteria</taxon>
        <taxon>Pseudomonadati</taxon>
        <taxon>Pseudomonadota</taxon>
        <taxon>Alphaproteobacteria</taxon>
        <taxon>Hyphomicrobiales</taxon>
        <taxon>Kaistiaceae</taxon>
        <taxon>Kaistia</taxon>
    </lineage>
</organism>
<keyword evidence="1" id="KW-0812">Transmembrane</keyword>
<dbReference type="RefSeq" id="WP_266279780.1">
    <property type="nucleotide sequence ID" value="NZ_JAPKNF010000001.1"/>
</dbReference>
<sequence>MAGTILTACAIIFVAVLGTGAGLVIGLLLLAATWPLWLPVFLTYPGSDELAVTVAMLCGGLGGASISVALYAQHALRPASGEDQKHVQ</sequence>
<evidence type="ECO:0000313" key="3">
    <source>
        <dbReference type="Proteomes" id="UP001223743"/>
    </source>
</evidence>
<feature type="transmembrane region" description="Helical" evidence="1">
    <location>
        <begin position="12"/>
        <end position="38"/>
    </location>
</feature>
<evidence type="ECO:0000313" key="2">
    <source>
        <dbReference type="EMBL" id="MDQ0516300.1"/>
    </source>
</evidence>
<comment type="caution">
    <text evidence="2">The sequence shown here is derived from an EMBL/GenBank/DDBJ whole genome shotgun (WGS) entry which is preliminary data.</text>
</comment>
<feature type="transmembrane region" description="Helical" evidence="1">
    <location>
        <begin position="50"/>
        <end position="72"/>
    </location>
</feature>
<name>A0ABU0M648_9HYPH</name>
<keyword evidence="1" id="KW-0472">Membrane</keyword>
<reference evidence="2 3" key="1">
    <citation type="submission" date="2023-07" db="EMBL/GenBank/DDBJ databases">
        <title>Genomic Encyclopedia of Type Strains, Phase IV (KMG-IV): sequencing the most valuable type-strain genomes for metagenomic binning, comparative biology and taxonomic classification.</title>
        <authorList>
            <person name="Goeker M."/>
        </authorList>
    </citation>
    <scope>NUCLEOTIDE SEQUENCE [LARGE SCALE GENOMIC DNA]</scope>
    <source>
        <strain evidence="2 3">B1-1</strain>
    </source>
</reference>
<evidence type="ECO:0000256" key="1">
    <source>
        <dbReference type="SAM" id="Phobius"/>
    </source>
</evidence>
<protein>
    <submittedName>
        <fullName evidence="2">Uncharacterized protein</fullName>
    </submittedName>
</protein>
<dbReference type="EMBL" id="JAUSWJ010000001">
    <property type="protein sequence ID" value="MDQ0516300.1"/>
    <property type="molecule type" value="Genomic_DNA"/>
</dbReference>
<proteinExistence type="predicted"/>